<dbReference type="Gene3D" id="2.60.120.650">
    <property type="entry name" value="Cupin"/>
    <property type="match status" value="1"/>
</dbReference>
<feature type="compositionally biased region" description="Basic and acidic residues" evidence="4">
    <location>
        <begin position="45"/>
        <end position="56"/>
    </location>
</feature>
<keyword evidence="5" id="KW-0472">Membrane</keyword>
<name>A0A6P5WQP2_DURZI</name>
<comment type="subcellular location">
    <subcellularLocation>
        <location evidence="3">Nucleus</location>
    </subcellularLocation>
</comment>
<evidence type="ECO:0000256" key="4">
    <source>
        <dbReference type="SAM" id="MobiDB-lite"/>
    </source>
</evidence>
<comment type="function">
    <text evidence="3">Oxygenase that can act as both a histone lysine demethylase and a ribosomal histidine hydroxylase.</text>
</comment>
<keyword evidence="3" id="KW-0805">Transcription regulation</keyword>
<dbReference type="SUPFAM" id="SSF51197">
    <property type="entry name" value="Clavaminate synthase-like"/>
    <property type="match status" value="1"/>
</dbReference>
<evidence type="ECO:0000259" key="6">
    <source>
        <dbReference type="PROSITE" id="PS51184"/>
    </source>
</evidence>
<dbReference type="AlphaFoldDB" id="A0A6P5WQP2"/>
<evidence type="ECO:0000256" key="1">
    <source>
        <dbReference type="ARBA" id="ARBA00022723"/>
    </source>
</evidence>
<feature type="region of interest" description="Disordered" evidence="4">
    <location>
        <begin position="45"/>
        <end position="68"/>
    </location>
</feature>
<dbReference type="SUPFAM" id="SSF48371">
    <property type="entry name" value="ARM repeat"/>
    <property type="match status" value="1"/>
</dbReference>
<keyword evidence="7" id="KW-1185">Reference proteome</keyword>
<keyword evidence="5" id="KW-0812">Transmembrane</keyword>
<dbReference type="GO" id="GO:0005730">
    <property type="term" value="C:nucleolus"/>
    <property type="evidence" value="ECO:0007669"/>
    <property type="project" value="TreeGrafter"/>
</dbReference>
<keyword evidence="3" id="KW-0223">Dioxygenase</keyword>
<dbReference type="OrthoDB" id="425950at2759"/>
<dbReference type="PROSITE" id="PS51184">
    <property type="entry name" value="JMJC"/>
    <property type="match status" value="1"/>
</dbReference>
<dbReference type="InterPro" id="IPR016024">
    <property type="entry name" value="ARM-type_fold"/>
</dbReference>
<keyword evidence="3" id="KW-0539">Nucleus</keyword>
<keyword evidence="1 3" id="KW-0479">Metal-binding</keyword>
<protein>
    <recommendedName>
        <fullName evidence="3">Bifunctional lysine-specific demethylase and histidyl-hydroxylase</fullName>
        <ecNumber evidence="3">1.14.11.-</ecNumber>
    </recommendedName>
</protein>
<gene>
    <name evidence="8" type="primary">LOC111276700</name>
</gene>
<dbReference type="PANTHER" id="PTHR13096:SF9">
    <property type="entry name" value="BIFUNCTIONAL LYSINE-SPECIFIC DEMETHYLASE AND HISTIDYL-HYDROXYLASE"/>
    <property type="match status" value="1"/>
</dbReference>
<sequence length="822" mass="93007">MKQIKFHEKIEKFSFVSLAFPPVVFTWLPSSHLGSRRNLNLAEMEAKEEKEKERNSGKRKRRGFSPSHSDGNTVIFPLLLAAALSRSNTHTTLVKKCLTKFLSHGQPIPTPFLSLCPLLLNSKSPQIAILTARILGAASLMSFQMNQQVVSDSPTLKALISLMPPSHKNMIVSMAACDALLDLCSTCVARHRLLHFSALETLMFAFLQVRRSSILISLGTGDDVNIASLRIVFQRGELPVLLLSAAIILINTCNIEQLRKIPSKLSECFSVFLKEVWKEAHKQMLKGNILGPGQGMSLYFSSVTINNLAESIFRLSINVDQFPALMPSEMVKRRIFCFSEDDFKRFILSQWEVLPCVVRRFSTASLEAEEIFASLMQTLCSKEFFPSALSSILQGLTSCLPIDSDELDILSFLTEVRNKLGCPLINEQDIRVLRTDNQLKQEVRFFEENVDSCFVKAPQILCADDILKFEEAYNKGYTIALRGMEFRFENFALIADGLASVFGQPSAGANLYLTPPNSQGLARHYDDHCVFVCQIFGSKQWKIFSQPNVQLPRLYDPCNIQNGEGIDNSRADCYHFLLNEGDVLYIPRGFPHEACTHYSSPDGSAGLSLHLTLGIEVEPPFEWEGFMQVALFYWNHTQHQHHLSLKSLSGILNAMSVKLLHIVIGLISDSDPTFRKACLVAAASLESDANNWLDLCQKTIFSNLIEKINRESRFLEALKSVEVAIQRNEDPFQRIRWLRSLNQEGESVEGCEWVVAPSGVQDIFRLYVEYKEMAETVFMEVKSKFCSQVSYDHVTTVYRILHEKYKKARKQYMNGMHSLHYV</sequence>
<keyword evidence="3" id="KW-0804">Transcription</keyword>
<comment type="similarity">
    <text evidence="3">Belongs to the ROX family.</text>
</comment>
<dbReference type="EC" id="1.14.11.-" evidence="3"/>
<keyword evidence="5" id="KW-1133">Transmembrane helix</keyword>
<evidence type="ECO:0000313" key="7">
    <source>
        <dbReference type="Proteomes" id="UP000515121"/>
    </source>
</evidence>
<keyword evidence="3" id="KW-0560">Oxidoreductase</keyword>
<dbReference type="GeneID" id="111276700"/>
<dbReference type="Proteomes" id="UP000515121">
    <property type="component" value="Unplaced"/>
</dbReference>
<dbReference type="GO" id="GO:0005506">
    <property type="term" value="F:iron ion binding"/>
    <property type="evidence" value="ECO:0007669"/>
    <property type="project" value="UniProtKB-UniRule"/>
</dbReference>
<keyword evidence="2 3" id="KW-0408">Iron</keyword>
<dbReference type="InterPro" id="IPR003347">
    <property type="entry name" value="JmjC_dom"/>
</dbReference>
<dbReference type="KEGG" id="dzi:111276700"/>
<comment type="cofactor">
    <cofactor evidence="3">
        <name>Fe(2+)</name>
        <dbReference type="ChEBI" id="CHEBI:29033"/>
    </cofactor>
    <text evidence="3">Binds 1 Fe(2+) ion per subunit.</text>
</comment>
<evidence type="ECO:0000256" key="5">
    <source>
        <dbReference type="SAM" id="Phobius"/>
    </source>
</evidence>
<evidence type="ECO:0000256" key="3">
    <source>
        <dbReference type="RuleBase" id="RU366061"/>
    </source>
</evidence>
<dbReference type="Pfam" id="PF08007">
    <property type="entry name" value="JmjC_2"/>
    <property type="match status" value="1"/>
</dbReference>
<accession>A0A6P5WQP2</accession>
<dbReference type="PANTHER" id="PTHR13096">
    <property type="entry name" value="MINA53 MYC INDUCED NUCLEAR ANTIGEN"/>
    <property type="match status" value="1"/>
</dbReference>
<organism evidence="7 8">
    <name type="scientific">Durio zibethinus</name>
    <name type="common">Durian</name>
    <dbReference type="NCBI Taxonomy" id="66656"/>
    <lineage>
        <taxon>Eukaryota</taxon>
        <taxon>Viridiplantae</taxon>
        <taxon>Streptophyta</taxon>
        <taxon>Embryophyta</taxon>
        <taxon>Tracheophyta</taxon>
        <taxon>Spermatophyta</taxon>
        <taxon>Magnoliopsida</taxon>
        <taxon>eudicotyledons</taxon>
        <taxon>Gunneridae</taxon>
        <taxon>Pentapetalae</taxon>
        <taxon>rosids</taxon>
        <taxon>malvids</taxon>
        <taxon>Malvales</taxon>
        <taxon>Malvaceae</taxon>
        <taxon>Helicteroideae</taxon>
        <taxon>Durio</taxon>
    </lineage>
</organism>
<reference evidence="8" key="1">
    <citation type="submission" date="2025-08" db="UniProtKB">
        <authorList>
            <consortium name="RefSeq"/>
        </authorList>
    </citation>
    <scope>IDENTIFICATION</scope>
    <source>
        <tissue evidence="8">Fruit stalk</tissue>
    </source>
</reference>
<feature type="transmembrane region" description="Helical" evidence="5">
    <location>
        <begin position="12"/>
        <end position="30"/>
    </location>
</feature>
<dbReference type="GO" id="GO:0032453">
    <property type="term" value="F:histone H3K4 demethylase activity"/>
    <property type="evidence" value="ECO:0007669"/>
    <property type="project" value="TreeGrafter"/>
</dbReference>
<evidence type="ECO:0000256" key="2">
    <source>
        <dbReference type="ARBA" id="ARBA00023004"/>
    </source>
</evidence>
<dbReference type="InterPro" id="IPR039994">
    <property type="entry name" value="NO66-like"/>
</dbReference>
<evidence type="ECO:0000313" key="8">
    <source>
        <dbReference type="RefSeq" id="XP_022718178.1"/>
    </source>
</evidence>
<feature type="domain" description="JmjC" evidence="6">
    <location>
        <begin position="477"/>
        <end position="650"/>
    </location>
</feature>
<dbReference type="RefSeq" id="XP_022718178.1">
    <property type="nucleotide sequence ID" value="XM_022862443.1"/>
</dbReference>
<proteinExistence type="inferred from homology"/>
<dbReference type="GO" id="GO:0051864">
    <property type="term" value="F:histone H3K36 demethylase activity"/>
    <property type="evidence" value="ECO:0007669"/>
    <property type="project" value="TreeGrafter"/>
</dbReference>